<dbReference type="InterPro" id="IPR007896">
    <property type="entry name" value="BTP_bacteria"/>
</dbReference>
<feature type="transmembrane region" description="Helical" evidence="1">
    <location>
        <begin position="108"/>
        <end position="131"/>
    </location>
</feature>
<protein>
    <submittedName>
        <fullName evidence="3">Uncharacterized membrane protein</fullName>
    </submittedName>
</protein>
<evidence type="ECO:0000313" key="4">
    <source>
        <dbReference type="Proteomes" id="UP000198992"/>
    </source>
</evidence>
<feature type="domain" description="Chlorhexidine efflux transporter" evidence="2">
    <location>
        <begin position="4"/>
        <end position="65"/>
    </location>
</feature>
<gene>
    <name evidence="3" type="ORF">SAMN05444164_1981</name>
</gene>
<feature type="transmembrane region" description="Helical" evidence="1">
    <location>
        <begin position="38"/>
        <end position="59"/>
    </location>
</feature>
<feature type="domain" description="Chlorhexidine efflux transporter" evidence="2">
    <location>
        <begin position="74"/>
        <end position="136"/>
    </location>
</feature>
<evidence type="ECO:0000259" key="2">
    <source>
        <dbReference type="Pfam" id="PF05232"/>
    </source>
</evidence>
<dbReference type="NCBIfam" id="NF033664">
    <property type="entry name" value="PACE_transport"/>
    <property type="match status" value="1"/>
</dbReference>
<sequence length="153" mass="17092">MSMRSFSDRIRHAVLFELIGIAIFTPAAAWLFNQPVAHMGVIGVVSATVATIWNLLFNLGFDHALVRVTGRVVKTMPIRVAHAMLFEAGLIVLLIPFVAWYLGISLWAALMMDISIVAFYLVYAFVFNIAYDRVFPVRELSAHRRTASRALPA</sequence>
<dbReference type="InterPro" id="IPR058208">
    <property type="entry name" value="PACE"/>
</dbReference>
<keyword evidence="1" id="KW-1133">Transmembrane helix</keyword>
<reference evidence="3 4" key="1">
    <citation type="submission" date="2016-10" db="EMBL/GenBank/DDBJ databases">
        <authorList>
            <person name="de Groot N.N."/>
        </authorList>
    </citation>
    <scope>NUCLEOTIDE SEQUENCE [LARGE SCALE GENOMIC DNA]</scope>
    <source>
        <strain evidence="3 4">MT12</strain>
    </source>
</reference>
<name>A0A1H4SZF9_9BRAD</name>
<evidence type="ECO:0000256" key="1">
    <source>
        <dbReference type="SAM" id="Phobius"/>
    </source>
</evidence>
<dbReference type="Pfam" id="PF05232">
    <property type="entry name" value="BTP"/>
    <property type="match status" value="2"/>
</dbReference>
<evidence type="ECO:0000313" key="3">
    <source>
        <dbReference type="EMBL" id="SEC49595.1"/>
    </source>
</evidence>
<dbReference type="AlphaFoldDB" id="A0A1H4SZF9"/>
<accession>A0A1H4SZF9</accession>
<dbReference type="Proteomes" id="UP000198992">
    <property type="component" value="Unassembled WGS sequence"/>
</dbReference>
<dbReference type="RefSeq" id="WP_171947642.1">
    <property type="nucleotide sequence ID" value="NZ_FNTH01000001.1"/>
</dbReference>
<feature type="transmembrane region" description="Helical" evidence="1">
    <location>
        <begin position="80"/>
        <end position="102"/>
    </location>
</feature>
<dbReference type="EMBL" id="FNTH01000001">
    <property type="protein sequence ID" value="SEC49595.1"/>
    <property type="molecule type" value="Genomic_DNA"/>
</dbReference>
<organism evidence="3 4">
    <name type="scientific">Bradyrhizobium erythrophlei</name>
    <dbReference type="NCBI Taxonomy" id="1437360"/>
    <lineage>
        <taxon>Bacteria</taxon>
        <taxon>Pseudomonadati</taxon>
        <taxon>Pseudomonadota</taxon>
        <taxon>Alphaproteobacteria</taxon>
        <taxon>Hyphomicrobiales</taxon>
        <taxon>Nitrobacteraceae</taxon>
        <taxon>Bradyrhizobium</taxon>
    </lineage>
</organism>
<keyword evidence="1" id="KW-0472">Membrane</keyword>
<feature type="transmembrane region" description="Helical" evidence="1">
    <location>
        <begin position="12"/>
        <end position="32"/>
    </location>
</feature>
<proteinExistence type="predicted"/>
<keyword evidence="1" id="KW-0812">Transmembrane</keyword>